<dbReference type="AlphaFoldDB" id="A0A919K024"/>
<name>A0A919K024_9ACTN</name>
<organism evidence="1 2">
    <name type="scientific">Paractinoplanes rishiriensis</name>
    <dbReference type="NCBI Taxonomy" id="1050105"/>
    <lineage>
        <taxon>Bacteria</taxon>
        <taxon>Bacillati</taxon>
        <taxon>Actinomycetota</taxon>
        <taxon>Actinomycetes</taxon>
        <taxon>Micromonosporales</taxon>
        <taxon>Micromonosporaceae</taxon>
        <taxon>Paractinoplanes</taxon>
    </lineage>
</organism>
<accession>A0A919K024</accession>
<dbReference type="EMBL" id="BOMV01000011">
    <property type="protein sequence ID" value="GIE94136.1"/>
    <property type="molecule type" value="Genomic_DNA"/>
</dbReference>
<reference evidence="1" key="1">
    <citation type="submission" date="2021-01" db="EMBL/GenBank/DDBJ databases">
        <title>Whole genome shotgun sequence of Actinoplanes rishiriensis NBRC 108556.</title>
        <authorList>
            <person name="Komaki H."/>
            <person name="Tamura T."/>
        </authorList>
    </citation>
    <scope>NUCLEOTIDE SEQUENCE</scope>
    <source>
        <strain evidence="1">NBRC 108556</strain>
    </source>
</reference>
<evidence type="ECO:0000313" key="2">
    <source>
        <dbReference type="Proteomes" id="UP000636960"/>
    </source>
</evidence>
<dbReference type="RefSeq" id="WP_203780462.1">
    <property type="nucleotide sequence ID" value="NZ_BOMV01000011.1"/>
</dbReference>
<sequence length="165" mass="18931">MTAWSVRRRCRAIIRTLDIPVPFDVRVFCARLATTRGRAIELRAMPMPPDSPSGLWVSTGDRDYILYERDTTALHQEHIVMHELGHLLSDHAAATDMLLPHLDPKLVGRVLHRTTYSVDDERMAEMIASMILEQAHRWKPVSEWEAPPESAAIRHRVARTIEPPR</sequence>
<dbReference type="Gene3D" id="1.10.10.2910">
    <property type="match status" value="1"/>
</dbReference>
<gene>
    <name evidence="1" type="ORF">Ari01nite_16010</name>
</gene>
<dbReference type="Proteomes" id="UP000636960">
    <property type="component" value="Unassembled WGS sequence"/>
</dbReference>
<proteinExistence type="predicted"/>
<evidence type="ECO:0000313" key="1">
    <source>
        <dbReference type="EMBL" id="GIE94136.1"/>
    </source>
</evidence>
<comment type="caution">
    <text evidence="1">The sequence shown here is derived from an EMBL/GenBank/DDBJ whole genome shotgun (WGS) entry which is preliminary data.</text>
</comment>
<protein>
    <recommendedName>
        <fullName evidence="3">IrrE N-terminal-like domain-containing protein</fullName>
    </recommendedName>
</protein>
<keyword evidence="2" id="KW-1185">Reference proteome</keyword>
<evidence type="ECO:0008006" key="3">
    <source>
        <dbReference type="Google" id="ProtNLM"/>
    </source>
</evidence>